<gene>
    <name evidence="2" type="primary">LOC112691252</name>
</gene>
<keyword evidence="1" id="KW-1185">Reference proteome</keyword>
<evidence type="ECO:0000313" key="2">
    <source>
        <dbReference type="RefSeq" id="XP_025421194.1"/>
    </source>
</evidence>
<accession>A0A8B8GD94</accession>
<sequence length="233" mass="27097">MWTNIKNICMELGQVLNINIIHLDFEIAAHNAVKKTFTGVTVKGCRFHFGQALWQKIQSNTYLRRSYNENQNETGQWLKMFIGLPFLPVQEVAEAFVDLMSICPPQDACINFGDYILDNYIEGQFSPEIWIHPIINEITTRTTNGAEKFHRGFNSEFYSPNPSVFKVIDVLRNIHIDTLALMNQYLKGIPNIVRTIEKQKQEYLFNCWEAFLKDGDRLTFLKNVGNRFQPKNL</sequence>
<proteinExistence type="predicted"/>
<evidence type="ECO:0000313" key="1">
    <source>
        <dbReference type="Proteomes" id="UP000694846"/>
    </source>
</evidence>
<dbReference type="OrthoDB" id="6599060at2759"/>
<organism evidence="1 2">
    <name type="scientific">Sipha flava</name>
    <name type="common">yellow sugarcane aphid</name>
    <dbReference type="NCBI Taxonomy" id="143950"/>
    <lineage>
        <taxon>Eukaryota</taxon>
        <taxon>Metazoa</taxon>
        <taxon>Ecdysozoa</taxon>
        <taxon>Arthropoda</taxon>
        <taxon>Hexapoda</taxon>
        <taxon>Insecta</taxon>
        <taxon>Pterygota</taxon>
        <taxon>Neoptera</taxon>
        <taxon>Paraneoptera</taxon>
        <taxon>Hemiptera</taxon>
        <taxon>Sternorrhyncha</taxon>
        <taxon>Aphidomorpha</taxon>
        <taxon>Aphidoidea</taxon>
        <taxon>Aphididae</taxon>
        <taxon>Sipha</taxon>
    </lineage>
</organism>
<dbReference type="GeneID" id="112691252"/>
<dbReference type="RefSeq" id="XP_025421194.1">
    <property type="nucleotide sequence ID" value="XM_025565409.1"/>
</dbReference>
<dbReference type="AlphaFoldDB" id="A0A8B8GD94"/>
<dbReference type="Proteomes" id="UP000694846">
    <property type="component" value="Unplaced"/>
</dbReference>
<reference evidence="2" key="1">
    <citation type="submission" date="2025-08" db="UniProtKB">
        <authorList>
            <consortium name="RefSeq"/>
        </authorList>
    </citation>
    <scope>IDENTIFICATION</scope>
    <source>
        <tissue evidence="2">Whole body</tissue>
    </source>
</reference>
<protein>
    <submittedName>
        <fullName evidence="2">Uncharacterized protein LOC112691252</fullName>
    </submittedName>
</protein>
<name>A0A8B8GD94_9HEMI</name>